<proteinExistence type="predicted"/>
<dbReference type="EMBL" id="ML182288">
    <property type="protein sequence ID" value="THU75356.1"/>
    <property type="molecule type" value="Genomic_DNA"/>
</dbReference>
<protein>
    <submittedName>
        <fullName evidence="2">Uncharacterized protein</fullName>
    </submittedName>
</protein>
<feature type="compositionally biased region" description="Basic residues" evidence="1">
    <location>
        <begin position="204"/>
        <end position="215"/>
    </location>
</feature>
<dbReference type="AlphaFoldDB" id="A0A4S8KIT0"/>
<dbReference type="Proteomes" id="UP000297245">
    <property type="component" value="Unassembled WGS sequence"/>
</dbReference>
<sequence>MRHGRDHIRKLLDLLDLPASRSESFLRLACLQRQCLELHARWKWLTVHTPHLHEVDHNFAVDRHVMGAFVDDLNAAHDLFRTGIPVWLIRHTRELATVRSNKLVNAIDESANHIIPLRDGSGFIDTQDESPEHPIVYQGLTHKAERYLAMARYICGLYSYSIFGNFASSSNASSSSSSPSSKQKSSTSLVDPVGRGLVSIHVPSSRKKPYSKPKSKQSTQQEERNKFLFHPNPFNPTIVPVWSEAQAELAPLSTTLPASELGYFLPDPDMMISSPNDETKRRLVYSWLKLRELFIFRLSSCQAGSVSALLRNQQWRHLLAVAAGIKYSAATESGRKHEEMRQLLAGYVDETRSGIQLKLENLSSAPVAWRGKDFTGSEELSPTLVQEIVWEISEISFRLELMALDRYLLPHLDWEQRQSVLGDCWLGSPFHIDLSGTRSGLAEPNLNRRLSHLQSLFQVMKPWPGPKPILLD</sequence>
<evidence type="ECO:0000256" key="1">
    <source>
        <dbReference type="SAM" id="MobiDB-lite"/>
    </source>
</evidence>
<dbReference type="OrthoDB" id="2634326at2759"/>
<reference evidence="2 3" key="1">
    <citation type="journal article" date="2019" name="Nat. Ecol. Evol.">
        <title>Megaphylogeny resolves global patterns of mushroom evolution.</title>
        <authorList>
            <person name="Varga T."/>
            <person name="Krizsan K."/>
            <person name="Foldi C."/>
            <person name="Dima B."/>
            <person name="Sanchez-Garcia M."/>
            <person name="Sanchez-Ramirez S."/>
            <person name="Szollosi G.J."/>
            <person name="Szarkandi J.G."/>
            <person name="Papp V."/>
            <person name="Albert L."/>
            <person name="Andreopoulos W."/>
            <person name="Angelini C."/>
            <person name="Antonin V."/>
            <person name="Barry K.W."/>
            <person name="Bougher N.L."/>
            <person name="Buchanan P."/>
            <person name="Buyck B."/>
            <person name="Bense V."/>
            <person name="Catcheside P."/>
            <person name="Chovatia M."/>
            <person name="Cooper J."/>
            <person name="Damon W."/>
            <person name="Desjardin D."/>
            <person name="Finy P."/>
            <person name="Geml J."/>
            <person name="Haridas S."/>
            <person name="Hughes K."/>
            <person name="Justo A."/>
            <person name="Karasinski D."/>
            <person name="Kautmanova I."/>
            <person name="Kiss B."/>
            <person name="Kocsube S."/>
            <person name="Kotiranta H."/>
            <person name="LaButti K.M."/>
            <person name="Lechner B.E."/>
            <person name="Liimatainen K."/>
            <person name="Lipzen A."/>
            <person name="Lukacs Z."/>
            <person name="Mihaltcheva S."/>
            <person name="Morgado L.N."/>
            <person name="Niskanen T."/>
            <person name="Noordeloos M.E."/>
            <person name="Ohm R.A."/>
            <person name="Ortiz-Santana B."/>
            <person name="Ovrebo C."/>
            <person name="Racz N."/>
            <person name="Riley R."/>
            <person name="Savchenko A."/>
            <person name="Shiryaev A."/>
            <person name="Soop K."/>
            <person name="Spirin V."/>
            <person name="Szebenyi C."/>
            <person name="Tomsovsky M."/>
            <person name="Tulloss R.E."/>
            <person name="Uehling J."/>
            <person name="Grigoriev I.V."/>
            <person name="Vagvolgyi C."/>
            <person name="Papp T."/>
            <person name="Martin F.M."/>
            <person name="Miettinen O."/>
            <person name="Hibbett D.S."/>
            <person name="Nagy L.G."/>
        </authorList>
    </citation>
    <scope>NUCLEOTIDE SEQUENCE [LARGE SCALE GENOMIC DNA]</scope>
    <source>
        <strain evidence="2 3">CBS 962.96</strain>
    </source>
</reference>
<evidence type="ECO:0000313" key="3">
    <source>
        <dbReference type="Proteomes" id="UP000297245"/>
    </source>
</evidence>
<feature type="region of interest" description="Disordered" evidence="1">
    <location>
        <begin position="203"/>
        <end position="229"/>
    </location>
</feature>
<feature type="non-terminal residue" evidence="2">
    <location>
        <position position="472"/>
    </location>
</feature>
<gene>
    <name evidence="2" type="ORF">K435DRAFT_846944</name>
</gene>
<name>A0A4S8KIT0_DENBC</name>
<evidence type="ECO:0000313" key="2">
    <source>
        <dbReference type="EMBL" id="THU75356.1"/>
    </source>
</evidence>
<organism evidence="2 3">
    <name type="scientific">Dendrothele bispora (strain CBS 962.96)</name>
    <dbReference type="NCBI Taxonomy" id="1314807"/>
    <lineage>
        <taxon>Eukaryota</taxon>
        <taxon>Fungi</taxon>
        <taxon>Dikarya</taxon>
        <taxon>Basidiomycota</taxon>
        <taxon>Agaricomycotina</taxon>
        <taxon>Agaricomycetes</taxon>
        <taxon>Agaricomycetidae</taxon>
        <taxon>Agaricales</taxon>
        <taxon>Agaricales incertae sedis</taxon>
        <taxon>Dendrothele</taxon>
    </lineage>
</organism>
<keyword evidence="3" id="KW-1185">Reference proteome</keyword>
<accession>A0A4S8KIT0</accession>